<dbReference type="InParanoid" id="A0A1Q3CBD5"/>
<evidence type="ECO:0000256" key="1">
    <source>
        <dbReference type="SAM" id="MobiDB-lite"/>
    </source>
</evidence>
<gene>
    <name evidence="2" type="ORF">CFOL_v3_21016</name>
</gene>
<evidence type="ECO:0000313" key="3">
    <source>
        <dbReference type="Proteomes" id="UP000187406"/>
    </source>
</evidence>
<accession>A0A1Q3CBD5</accession>
<sequence length="405" mass="46868">MKPFKSWRSLMRKKNAFFDGGKCGSKMKQLPFMGVLCTVMLFIVYRMTNFQYRQTQIDAKLHPFDNIEESALAFGKLASLPRGIIQSTSDLELKPLWSTSSSRSKVDVICHRNLLAMPVGIKLKHNVDAIVRKFLPENFTVILFHYDGNVDGWWNLDWSDKATHIVAQNQTKWWFAKRFLHPAVVSFYDYIFLWDEDLGVEYFNPKRYLKIVKSEGLEISQPALAPNSTGIHHRITVRAKSKILHRRVYDNRGSVKCSNTSEGPPCSGFVEGMAPVFSRSAWFCAWHLIQNDLVHGWGMDMKLGYCAQGDRTKKVGIIDSEYIVHKGIQTLGGGGPERKASTNPEDLTKKHSATAGDPRTEIRRQSTWELQIFKERWNRAVEEDEKWVDPFKRIQRRRRKRRNNQ</sequence>
<protein>
    <submittedName>
        <fullName evidence="2">DUF707 domain-containing protein</fullName>
    </submittedName>
</protein>
<organism evidence="2 3">
    <name type="scientific">Cephalotus follicularis</name>
    <name type="common">Albany pitcher plant</name>
    <dbReference type="NCBI Taxonomy" id="3775"/>
    <lineage>
        <taxon>Eukaryota</taxon>
        <taxon>Viridiplantae</taxon>
        <taxon>Streptophyta</taxon>
        <taxon>Embryophyta</taxon>
        <taxon>Tracheophyta</taxon>
        <taxon>Spermatophyta</taxon>
        <taxon>Magnoliopsida</taxon>
        <taxon>eudicotyledons</taxon>
        <taxon>Gunneridae</taxon>
        <taxon>Pentapetalae</taxon>
        <taxon>rosids</taxon>
        <taxon>fabids</taxon>
        <taxon>Oxalidales</taxon>
        <taxon>Cephalotaceae</taxon>
        <taxon>Cephalotus</taxon>
    </lineage>
</organism>
<comment type="caution">
    <text evidence="2">The sequence shown here is derived from an EMBL/GenBank/DDBJ whole genome shotgun (WGS) entry which is preliminary data.</text>
</comment>
<proteinExistence type="predicted"/>
<dbReference type="FunCoup" id="A0A1Q3CBD5">
    <property type="interactions" value="487"/>
</dbReference>
<dbReference type="Pfam" id="PF05212">
    <property type="entry name" value="DUF707"/>
    <property type="match status" value="1"/>
</dbReference>
<reference evidence="3" key="1">
    <citation type="submission" date="2016-04" db="EMBL/GenBank/DDBJ databases">
        <title>Cephalotus genome sequencing.</title>
        <authorList>
            <person name="Fukushima K."/>
            <person name="Hasebe M."/>
            <person name="Fang X."/>
        </authorList>
    </citation>
    <scope>NUCLEOTIDE SEQUENCE [LARGE SCALE GENOMIC DNA]</scope>
    <source>
        <strain evidence="3">cv. St1</strain>
    </source>
</reference>
<dbReference type="EMBL" id="BDDD01001646">
    <property type="protein sequence ID" value="GAV77545.1"/>
    <property type="molecule type" value="Genomic_DNA"/>
</dbReference>
<name>A0A1Q3CBD5_CEPFO</name>
<keyword evidence="3" id="KW-1185">Reference proteome</keyword>
<dbReference type="InterPro" id="IPR007877">
    <property type="entry name" value="DUF707"/>
</dbReference>
<dbReference type="PANTHER" id="PTHR31210:SF47">
    <property type="entry name" value="OS07G0564800 PROTEIN"/>
    <property type="match status" value="1"/>
</dbReference>
<dbReference type="AlphaFoldDB" id="A0A1Q3CBD5"/>
<dbReference type="PANTHER" id="PTHR31210">
    <property type="entry name" value="OS06G0731900 PROTEIN"/>
    <property type="match status" value="1"/>
</dbReference>
<dbReference type="Proteomes" id="UP000187406">
    <property type="component" value="Unassembled WGS sequence"/>
</dbReference>
<feature type="region of interest" description="Disordered" evidence="1">
    <location>
        <begin position="329"/>
        <end position="362"/>
    </location>
</feature>
<dbReference type="OrthoDB" id="9985979at2759"/>
<dbReference type="STRING" id="3775.A0A1Q3CBD5"/>
<evidence type="ECO:0000313" key="2">
    <source>
        <dbReference type="EMBL" id="GAV77545.1"/>
    </source>
</evidence>